<gene>
    <name evidence="3" type="ORF">GS398_09100</name>
</gene>
<protein>
    <submittedName>
        <fullName evidence="3">Uncharacterized protein</fullName>
    </submittedName>
</protein>
<dbReference type="Proteomes" id="UP000451233">
    <property type="component" value="Unassembled WGS sequence"/>
</dbReference>
<dbReference type="EMBL" id="WVHS01000002">
    <property type="protein sequence ID" value="MXV15458.1"/>
    <property type="molecule type" value="Genomic_DNA"/>
</dbReference>
<keyword evidence="4" id="KW-1185">Reference proteome</keyword>
<comment type="caution">
    <text evidence="3">The sequence shown here is derived from an EMBL/GenBank/DDBJ whole genome shotgun (WGS) entry which is preliminary data.</text>
</comment>
<organism evidence="3 4">
    <name type="scientific">Hufsiella ginkgonis</name>
    <dbReference type="NCBI Taxonomy" id="2695274"/>
    <lineage>
        <taxon>Bacteria</taxon>
        <taxon>Pseudomonadati</taxon>
        <taxon>Bacteroidota</taxon>
        <taxon>Sphingobacteriia</taxon>
        <taxon>Sphingobacteriales</taxon>
        <taxon>Sphingobacteriaceae</taxon>
        <taxon>Hufsiella</taxon>
    </lineage>
</organism>
<dbReference type="PROSITE" id="PS51257">
    <property type="entry name" value="PROKAR_LIPOPROTEIN"/>
    <property type="match status" value="1"/>
</dbReference>
<dbReference type="AlphaFoldDB" id="A0A7K1XXA8"/>
<proteinExistence type="predicted"/>
<sequence>MKNTLKLAFLAMTIALGAMACDPPNNTGTHPGDSTSVDTSVVDSLNPDTAQVDTVGIVKKDSI</sequence>
<feature type="chain" id="PRO_5029494343" evidence="2">
    <location>
        <begin position="21"/>
        <end position="63"/>
    </location>
</feature>
<keyword evidence="2" id="KW-0732">Signal</keyword>
<dbReference type="RefSeq" id="WP_160906453.1">
    <property type="nucleotide sequence ID" value="NZ_WVHS01000002.1"/>
</dbReference>
<accession>A0A7K1XXA8</accession>
<evidence type="ECO:0000313" key="4">
    <source>
        <dbReference type="Proteomes" id="UP000451233"/>
    </source>
</evidence>
<evidence type="ECO:0000313" key="3">
    <source>
        <dbReference type="EMBL" id="MXV15458.1"/>
    </source>
</evidence>
<reference evidence="3 4" key="1">
    <citation type="submission" date="2019-11" db="EMBL/GenBank/DDBJ databases">
        <title>Pedobacter sp. HMF7056 Genome sequencing and assembly.</title>
        <authorList>
            <person name="Kang H."/>
            <person name="Kim H."/>
            <person name="Joh K."/>
        </authorList>
    </citation>
    <scope>NUCLEOTIDE SEQUENCE [LARGE SCALE GENOMIC DNA]</scope>
    <source>
        <strain evidence="3 4">HMF7056</strain>
    </source>
</reference>
<name>A0A7K1XXA8_9SPHI</name>
<evidence type="ECO:0000256" key="2">
    <source>
        <dbReference type="SAM" id="SignalP"/>
    </source>
</evidence>
<evidence type="ECO:0000256" key="1">
    <source>
        <dbReference type="SAM" id="MobiDB-lite"/>
    </source>
</evidence>
<feature type="region of interest" description="Disordered" evidence="1">
    <location>
        <begin position="21"/>
        <end position="40"/>
    </location>
</feature>
<feature type="signal peptide" evidence="2">
    <location>
        <begin position="1"/>
        <end position="20"/>
    </location>
</feature>